<keyword evidence="4" id="KW-0472">Membrane</keyword>
<protein>
    <submittedName>
        <fullName evidence="5">Uncharacterized protein</fullName>
    </submittedName>
</protein>
<name>A0ABQ6ID25_9MICO</name>
<reference evidence="6" key="1">
    <citation type="journal article" date="2019" name="Int. J. Syst. Evol. Microbiol.">
        <title>The Global Catalogue of Microorganisms (GCM) 10K type strain sequencing project: providing services to taxonomists for standard genome sequencing and annotation.</title>
        <authorList>
            <consortium name="The Broad Institute Genomics Platform"/>
            <consortium name="The Broad Institute Genome Sequencing Center for Infectious Disease"/>
            <person name="Wu L."/>
            <person name="Ma J."/>
        </authorList>
    </citation>
    <scope>NUCLEOTIDE SEQUENCE [LARGE SCALE GENOMIC DNA]</scope>
    <source>
        <strain evidence="6">NBRC 112299</strain>
    </source>
</reference>
<sequence length="110" mass="12811">MINHWLGFIGIGPIAWHVDVIPSHLAIASMVNFRWIGYNTLILLAAMQAIPREALRSRRDRWRRQGPPLLLRDAAADPPDGDLRHHHVDHRWSADLRRAAHVRHHGYRWS</sequence>
<dbReference type="Proteomes" id="UP001157125">
    <property type="component" value="Unassembled WGS sequence"/>
</dbReference>
<evidence type="ECO:0000256" key="2">
    <source>
        <dbReference type="ARBA" id="ARBA00022692"/>
    </source>
</evidence>
<evidence type="ECO:0000256" key="1">
    <source>
        <dbReference type="ARBA" id="ARBA00004141"/>
    </source>
</evidence>
<evidence type="ECO:0000256" key="4">
    <source>
        <dbReference type="ARBA" id="ARBA00023136"/>
    </source>
</evidence>
<dbReference type="EMBL" id="BSUN01000001">
    <property type="protein sequence ID" value="GMA34638.1"/>
    <property type="molecule type" value="Genomic_DNA"/>
</dbReference>
<gene>
    <name evidence="5" type="ORF">GCM10025876_08420</name>
</gene>
<keyword evidence="6" id="KW-1185">Reference proteome</keyword>
<evidence type="ECO:0000313" key="5">
    <source>
        <dbReference type="EMBL" id="GMA34638.1"/>
    </source>
</evidence>
<proteinExistence type="predicted"/>
<evidence type="ECO:0000313" key="6">
    <source>
        <dbReference type="Proteomes" id="UP001157125"/>
    </source>
</evidence>
<evidence type="ECO:0000256" key="3">
    <source>
        <dbReference type="ARBA" id="ARBA00022989"/>
    </source>
</evidence>
<keyword evidence="2" id="KW-0812">Transmembrane</keyword>
<accession>A0ABQ6ID25</accession>
<dbReference type="Gene3D" id="1.10.3720.10">
    <property type="entry name" value="MetI-like"/>
    <property type="match status" value="1"/>
</dbReference>
<dbReference type="InterPro" id="IPR035906">
    <property type="entry name" value="MetI-like_sf"/>
</dbReference>
<dbReference type="SUPFAM" id="SSF161098">
    <property type="entry name" value="MetI-like"/>
    <property type="match status" value="1"/>
</dbReference>
<comment type="caution">
    <text evidence="5">The sequence shown here is derived from an EMBL/GenBank/DDBJ whole genome shotgun (WGS) entry which is preliminary data.</text>
</comment>
<keyword evidence="3" id="KW-1133">Transmembrane helix</keyword>
<organism evidence="5 6">
    <name type="scientific">Demequina litorisediminis</name>
    <dbReference type="NCBI Taxonomy" id="1849022"/>
    <lineage>
        <taxon>Bacteria</taxon>
        <taxon>Bacillati</taxon>
        <taxon>Actinomycetota</taxon>
        <taxon>Actinomycetes</taxon>
        <taxon>Micrococcales</taxon>
        <taxon>Demequinaceae</taxon>
        <taxon>Demequina</taxon>
    </lineage>
</organism>
<comment type="subcellular location">
    <subcellularLocation>
        <location evidence="1">Membrane</location>
        <topology evidence="1">Multi-pass membrane protein</topology>
    </subcellularLocation>
</comment>